<evidence type="ECO:0008006" key="2">
    <source>
        <dbReference type="Google" id="ProtNLM"/>
    </source>
</evidence>
<sequence length="90" mass="9517">MQSKIIKISILALSLGMLGGCAAPPVDNGVAEAALAKAQDAYNLATDAREMASEASYAAQQAQNTADSAMECCNQNSQKLDRMFEKAMMK</sequence>
<accession>A0A382E4R5</accession>
<dbReference type="InterPro" id="IPR021793">
    <property type="entry name" value="Oprl"/>
</dbReference>
<organism evidence="1">
    <name type="scientific">marine metagenome</name>
    <dbReference type="NCBI Taxonomy" id="408172"/>
    <lineage>
        <taxon>unclassified sequences</taxon>
        <taxon>metagenomes</taxon>
        <taxon>ecological metagenomes</taxon>
    </lineage>
</organism>
<dbReference type="Pfam" id="PF11839">
    <property type="entry name" value="Alanine_zipper"/>
    <property type="match status" value="1"/>
</dbReference>
<dbReference type="PROSITE" id="PS51257">
    <property type="entry name" value="PROKAR_LIPOPROTEIN"/>
    <property type="match status" value="1"/>
</dbReference>
<evidence type="ECO:0000313" key="1">
    <source>
        <dbReference type="EMBL" id="SVB44953.1"/>
    </source>
</evidence>
<reference evidence="1" key="1">
    <citation type="submission" date="2018-05" db="EMBL/GenBank/DDBJ databases">
        <authorList>
            <person name="Lanie J.A."/>
            <person name="Ng W.-L."/>
            <person name="Kazmierczak K.M."/>
            <person name="Andrzejewski T.M."/>
            <person name="Davidsen T.M."/>
            <person name="Wayne K.J."/>
            <person name="Tettelin H."/>
            <person name="Glass J.I."/>
            <person name="Rusch D."/>
            <person name="Podicherti R."/>
            <person name="Tsui H.-C.T."/>
            <person name="Winkler M.E."/>
        </authorList>
    </citation>
    <scope>NUCLEOTIDE SEQUENCE</scope>
</reference>
<dbReference type="EMBL" id="UINC01042384">
    <property type="protein sequence ID" value="SVB44953.1"/>
    <property type="molecule type" value="Genomic_DNA"/>
</dbReference>
<gene>
    <name evidence="1" type="ORF">METZ01_LOCUS197807</name>
</gene>
<dbReference type="NCBIfam" id="NF040598">
    <property type="entry name" value="Ala_zip_lipo"/>
    <property type="match status" value="1"/>
</dbReference>
<name>A0A382E4R5_9ZZZZ</name>
<proteinExistence type="predicted"/>
<protein>
    <recommendedName>
        <fullName evidence="2">DUF4398 domain-containing protein</fullName>
    </recommendedName>
</protein>
<dbReference type="AlphaFoldDB" id="A0A382E4R5"/>